<keyword evidence="2" id="KW-1185">Reference proteome</keyword>
<evidence type="ECO:0008006" key="3">
    <source>
        <dbReference type="Google" id="ProtNLM"/>
    </source>
</evidence>
<gene>
    <name evidence="1" type="ORF">SAMN06265377_0413</name>
</gene>
<organism evidence="1 2">
    <name type="scientific">Flagellimonas pacifica</name>
    <dbReference type="NCBI Taxonomy" id="1247520"/>
    <lineage>
        <taxon>Bacteria</taxon>
        <taxon>Pseudomonadati</taxon>
        <taxon>Bacteroidota</taxon>
        <taxon>Flavobacteriia</taxon>
        <taxon>Flavobacteriales</taxon>
        <taxon>Flavobacteriaceae</taxon>
        <taxon>Flagellimonas</taxon>
    </lineage>
</organism>
<name>A0A285MDI0_9FLAO</name>
<dbReference type="AlphaFoldDB" id="A0A285MDI0"/>
<dbReference type="EMBL" id="OBEH01000001">
    <property type="protein sequence ID" value="SNY94753.1"/>
    <property type="molecule type" value="Genomic_DNA"/>
</dbReference>
<dbReference type="Proteomes" id="UP000219048">
    <property type="component" value="Unassembled WGS sequence"/>
</dbReference>
<proteinExistence type="predicted"/>
<accession>A0A285MDI0</accession>
<protein>
    <recommendedName>
        <fullName evidence="3">Adhesin domain-containing protein</fullName>
    </recommendedName>
</protein>
<evidence type="ECO:0000313" key="1">
    <source>
        <dbReference type="EMBL" id="SNY94753.1"/>
    </source>
</evidence>
<evidence type="ECO:0000313" key="2">
    <source>
        <dbReference type="Proteomes" id="UP000219048"/>
    </source>
</evidence>
<reference evidence="2" key="1">
    <citation type="submission" date="2017-09" db="EMBL/GenBank/DDBJ databases">
        <authorList>
            <person name="Varghese N."/>
            <person name="Submissions S."/>
        </authorList>
    </citation>
    <scope>NUCLEOTIDE SEQUENCE [LARGE SCALE GENOMIC DNA]</scope>
    <source>
        <strain evidence="2">DSM 25885</strain>
    </source>
</reference>
<sequence length="229" mass="25722">MLPSVLRQRTCRNNKNALGRFLFMKTLYCFLGFFAFAQLHGQKLVKKALINPETEYIQIDSQHCYDVKLHTSNTKEVRVMASIEGEYSKDLLVNMEESGATMLISAGFQPNFSNPNDKLSAHKVISIALDIILPEYREVLVYGTNSNVLVNGKYKNLEVKLSDGRCVIDNVAETVEVTTQKGDILLMTSNGNIVAKSTYGKVLEENIPNGHNLYKLNTIEGTIRLKKTK</sequence>